<reference evidence="2 3" key="1">
    <citation type="submission" date="2020-02" db="EMBL/GenBank/DDBJ databases">
        <authorList>
            <person name="Ferguson B K."/>
        </authorList>
    </citation>
    <scope>NUCLEOTIDE SEQUENCE [LARGE SCALE GENOMIC DNA]</scope>
</reference>
<feature type="region of interest" description="Disordered" evidence="1">
    <location>
        <begin position="1"/>
        <end position="33"/>
    </location>
</feature>
<dbReference type="EMBL" id="CADCXU010022748">
    <property type="protein sequence ID" value="CAB0010093.1"/>
    <property type="molecule type" value="Genomic_DNA"/>
</dbReference>
<feature type="non-terminal residue" evidence="2">
    <location>
        <position position="67"/>
    </location>
</feature>
<keyword evidence="3" id="KW-1185">Reference proteome</keyword>
<name>A0A6H5GZE7_9HEMI</name>
<gene>
    <name evidence="2" type="ORF">NTEN_LOCUS15151</name>
</gene>
<feature type="non-terminal residue" evidence="2">
    <location>
        <position position="1"/>
    </location>
</feature>
<accession>A0A6H5GZE7</accession>
<evidence type="ECO:0000313" key="2">
    <source>
        <dbReference type="EMBL" id="CAB0010093.1"/>
    </source>
</evidence>
<dbReference type="AlphaFoldDB" id="A0A6H5GZE7"/>
<protein>
    <submittedName>
        <fullName evidence="2">Uncharacterized protein</fullName>
    </submittedName>
</protein>
<sequence>ASRQDVEGFKPRHELHDKTRRDQKGSWRASRPDVEGFKTRRELHDRTWRASKGELEGFNRYRMWRAL</sequence>
<evidence type="ECO:0000313" key="3">
    <source>
        <dbReference type="Proteomes" id="UP000479000"/>
    </source>
</evidence>
<proteinExistence type="predicted"/>
<dbReference type="Proteomes" id="UP000479000">
    <property type="component" value="Unassembled WGS sequence"/>
</dbReference>
<evidence type="ECO:0000256" key="1">
    <source>
        <dbReference type="SAM" id="MobiDB-lite"/>
    </source>
</evidence>
<organism evidence="2 3">
    <name type="scientific">Nesidiocoris tenuis</name>
    <dbReference type="NCBI Taxonomy" id="355587"/>
    <lineage>
        <taxon>Eukaryota</taxon>
        <taxon>Metazoa</taxon>
        <taxon>Ecdysozoa</taxon>
        <taxon>Arthropoda</taxon>
        <taxon>Hexapoda</taxon>
        <taxon>Insecta</taxon>
        <taxon>Pterygota</taxon>
        <taxon>Neoptera</taxon>
        <taxon>Paraneoptera</taxon>
        <taxon>Hemiptera</taxon>
        <taxon>Heteroptera</taxon>
        <taxon>Panheteroptera</taxon>
        <taxon>Cimicomorpha</taxon>
        <taxon>Miridae</taxon>
        <taxon>Dicyphina</taxon>
        <taxon>Nesidiocoris</taxon>
    </lineage>
</organism>